<keyword evidence="2" id="KW-0963">Cytoplasm</keyword>
<evidence type="ECO:0000256" key="3">
    <source>
        <dbReference type="ARBA" id="ARBA00023135"/>
    </source>
</evidence>
<dbReference type="GO" id="GO:0008312">
    <property type="term" value="F:7S RNA binding"/>
    <property type="evidence" value="ECO:0007669"/>
    <property type="project" value="InterPro"/>
</dbReference>
<dbReference type="PANTHER" id="PTHR17453">
    <property type="entry name" value="SIGNAL RECOGNITION PARTICLE 19 KD PROTEIN"/>
    <property type="match status" value="1"/>
</dbReference>
<dbReference type="GO" id="GO:0006617">
    <property type="term" value="P:SRP-dependent cotranslational protein targeting to membrane, signal sequence recognition"/>
    <property type="evidence" value="ECO:0007669"/>
    <property type="project" value="TreeGrafter"/>
</dbReference>
<sequence>MVRAIMKDPKTGKQVAVDVDAKDWICLYPAYIDAKRSESKGRKVSKELAVEAPNVIEMNDSCRHLGLMSMIEDKRHPADFFVRGRIRVKLKDDKGKPLVQAVPTRKALLREICKLVPNHMSRQKANEMRLQQKAQAAAMLKGKDSSSSQAASTSSSKSNKKNKKKGKGKKKK</sequence>
<comment type="subcellular location">
    <subcellularLocation>
        <location evidence="1">Cytoplasm</location>
    </subcellularLocation>
</comment>
<organism evidence="6 7">
    <name type="scientific">Chloropicon primus</name>
    <dbReference type="NCBI Taxonomy" id="1764295"/>
    <lineage>
        <taxon>Eukaryota</taxon>
        <taxon>Viridiplantae</taxon>
        <taxon>Chlorophyta</taxon>
        <taxon>Chloropicophyceae</taxon>
        <taxon>Chloropicales</taxon>
        <taxon>Chloropicaceae</taxon>
        <taxon>Chloropicon</taxon>
    </lineage>
</organism>
<dbReference type="STRING" id="1764295.A0A5B8MR79"/>
<dbReference type="Gene3D" id="3.30.56.30">
    <property type="entry name" value="Signal recognition particle, SRP19-like subunit"/>
    <property type="match status" value="1"/>
</dbReference>
<dbReference type="PANTHER" id="PTHR17453:SF0">
    <property type="entry name" value="SIGNAL RECOGNITION PARTICLE 19 KDA PROTEIN"/>
    <property type="match status" value="1"/>
</dbReference>
<feature type="compositionally biased region" description="Low complexity" evidence="5">
    <location>
        <begin position="145"/>
        <end position="157"/>
    </location>
</feature>
<name>A0A5B8MR79_9CHLO</name>
<keyword evidence="3" id="KW-0733">Signal recognition particle</keyword>
<reference evidence="6 7" key="1">
    <citation type="submission" date="2018-07" db="EMBL/GenBank/DDBJ databases">
        <title>The complete nuclear genome of the prasinophyte Chloropicon primus (CCMP1205).</title>
        <authorList>
            <person name="Pombert J.-F."/>
            <person name="Otis C."/>
            <person name="Turmel M."/>
            <person name="Lemieux C."/>
        </authorList>
    </citation>
    <scope>NUCLEOTIDE SEQUENCE [LARGE SCALE GENOMIC DNA]</scope>
    <source>
        <strain evidence="6 7">CCMP1205</strain>
    </source>
</reference>
<evidence type="ECO:0000313" key="6">
    <source>
        <dbReference type="EMBL" id="QDZ22135.1"/>
    </source>
</evidence>
<dbReference type="AlphaFoldDB" id="A0A5B8MR79"/>
<dbReference type="EMBL" id="CP031040">
    <property type="protein sequence ID" value="QDZ22135.1"/>
    <property type="molecule type" value="Genomic_DNA"/>
</dbReference>
<accession>A0A5B8MR79</accession>
<evidence type="ECO:0000256" key="4">
    <source>
        <dbReference type="ARBA" id="ARBA00023274"/>
    </source>
</evidence>
<feature type="compositionally biased region" description="Basic residues" evidence="5">
    <location>
        <begin position="158"/>
        <end position="172"/>
    </location>
</feature>
<evidence type="ECO:0000256" key="2">
    <source>
        <dbReference type="ARBA" id="ARBA00022490"/>
    </source>
</evidence>
<protein>
    <submittedName>
        <fullName evidence="6">Subunit Srp19 of signal recognition particle complex</fullName>
    </submittedName>
</protein>
<dbReference type="OrthoDB" id="2190947at2759"/>
<keyword evidence="7" id="KW-1185">Reference proteome</keyword>
<evidence type="ECO:0000313" key="7">
    <source>
        <dbReference type="Proteomes" id="UP000316726"/>
    </source>
</evidence>
<keyword evidence="4" id="KW-0687">Ribonucleoprotein</keyword>
<proteinExistence type="predicted"/>
<dbReference type="Proteomes" id="UP000316726">
    <property type="component" value="Chromosome 7"/>
</dbReference>
<dbReference type="Pfam" id="PF01922">
    <property type="entry name" value="SRP19"/>
    <property type="match status" value="1"/>
</dbReference>
<dbReference type="GO" id="GO:0005786">
    <property type="term" value="C:signal recognition particle, endoplasmic reticulum targeting"/>
    <property type="evidence" value="ECO:0007669"/>
    <property type="project" value="UniProtKB-KW"/>
</dbReference>
<gene>
    <name evidence="6" type="ORF">A3770_07p46530</name>
</gene>
<dbReference type="InterPro" id="IPR002778">
    <property type="entry name" value="Signal_recog_particle_SRP19"/>
</dbReference>
<evidence type="ECO:0000256" key="5">
    <source>
        <dbReference type="SAM" id="MobiDB-lite"/>
    </source>
</evidence>
<dbReference type="SUPFAM" id="SSF69695">
    <property type="entry name" value="SRP19"/>
    <property type="match status" value="1"/>
</dbReference>
<evidence type="ECO:0000256" key="1">
    <source>
        <dbReference type="ARBA" id="ARBA00004496"/>
    </source>
</evidence>
<feature type="region of interest" description="Disordered" evidence="5">
    <location>
        <begin position="123"/>
        <end position="172"/>
    </location>
</feature>
<dbReference type="InterPro" id="IPR036521">
    <property type="entry name" value="SRP19-like_sf"/>
</dbReference>